<keyword evidence="1" id="KW-1133">Transmembrane helix</keyword>
<dbReference type="SUPFAM" id="SSF49384">
    <property type="entry name" value="Carbohydrate-binding domain"/>
    <property type="match status" value="1"/>
</dbReference>
<feature type="non-terminal residue" evidence="2">
    <location>
        <position position="184"/>
    </location>
</feature>
<gene>
    <name evidence="2" type="ORF">COU86_01380</name>
</gene>
<dbReference type="AlphaFoldDB" id="A0A2M8KM51"/>
<name>A0A2M8KM51_9BACT</name>
<evidence type="ECO:0000313" key="2">
    <source>
        <dbReference type="EMBL" id="PJE61003.1"/>
    </source>
</evidence>
<evidence type="ECO:0000256" key="1">
    <source>
        <dbReference type="SAM" id="Phobius"/>
    </source>
</evidence>
<keyword evidence="1" id="KW-0812">Transmembrane</keyword>
<reference evidence="3" key="1">
    <citation type="submission" date="2017-09" db="EMBL/GenBank/DDBJ databases">
        <title>Depth-based differentiation of microbial function through sediment-hosted aquifers and enrichment of novel symbionts in the deep terrestrial subsurface.</title>
        <authorList>
            <person name="Probst A.J."/>
            <person name="Ladd B."/>
            <person name="Jarett J.K."/>
            <person name="Geller-Mcgrath D.E."/>
            <person name="Sieber C.M.K."/>
            <person name="Emerson J.B."/>
            <person name="Anantharaman K."/>
            <person name="Thomas B.C."/>
            <person name="Malmstrom R."/>
            <person name="Stieglmeier M."/>
            <person name="Klingl A."/>
            <person name="Woyke T."/>
            <person name="Ryan C.M."/>
            <person name="Banfield J.F."/>
        </authorList>
    </citation>
    <scope>NUCLEOTIDE SEQUENCE [LARGE SCALE GENOMIC DNA]</scope>
</reference>
<accession>A0A2M8KM51</accession>
<feature type="transmembrane region" description="Helical" evidence="1">
    <location>
        <begin position="14"/>
        <end position="32"/>
    </location>
</feature>
<dbReference type="GO" id="GO:0030246">
    <property type="term" value="F:carbohydrate binding"/>
    <property type="evidence" value="ECO:0007669"/>
    <property type="project" value="InterPro"/>
</dbReference>
<organism evidence="2 3">
    <name type="scientific">Candidatus Roizmanbacteria bacterium CG10_big_fil_rev_8_21_14_0_10_36_26</name>
    <dbReference type="NCBI Taxonomy" id="1974851"/>
    <lineage>
        <taxon>Bacteria</taxon>
        <taxon>Candidatus Roizmaniibacteriota</taxon>
    </lineage>
</organism>
<evidence type="ECO:0000313" key="3">
    <source>
        <dbReference type="Proteomes" id="UP000231434"/>
    </source>
</evidence>
<dbReference type="InterPro" id="IPR008965">
    <property type="entry name" value="CBM2/CBM3_carb-bd_dom_sf"/>
</dbReference>
<proteinExistence type="predicted"/>
<dbReference type="EMBL" id="PFEB01000017">
    <property type="protein sequence ID" value="PJE61003.1"/>
    <property type="molecule type" value="Genomic_DNA"/>
</dbReference>
<keyword evidence="1" id="KW-0472">Membrane</keyword>
<sequence length="184" mass="20193">MNIMKNNLFSRQKTLFFLLIIIFVSIIALIMANKRKAIQKEAVSTSNGSGKSEVSFFQPKKGQVSLIVKSGTDRFTAGQPMSLIISGDSNGKNITGFDFLIAYDKTAFSFDKAASISPDFGLQTFQNTDGLVLTGNKRLQVNQPTIFSNSRLIELVFTPKKAGQFDFSILSSSGKEKSLMVDVN</sequence>
<protein>
    <recommendedName>
        <fullName evidence="4">Cohesin domain-containing protein</fullName>
    </recommendedName>
</protein>
<dbReference type="Proteomes" id="UP000231434">
    <property type="component" value="Unassembled WGS sequence"/>
</dbReference>
<dbReference type="Gene3D" id="2.60.40.680">
    <property type="match status" value="1"/>
</dbReference>
<comment type="caution">
    <text evidence="2">The sequence shown here is derived from an EMBL/GenBank/DDBJ whole genome shotgun (WGS) entry which is preliminary data.</text>
</comment>
<evidence type="ECO:0008006" key="4">
    <source>
        <dbReference type="Google" id="ProtNLM"/>
    </source>
</evidence>